<feature type="transmembrane region" description="Helical" evidence="1">
    <location>
        <begin position="6"/>
        <end position="24"/>
    </location>
</feature>
<proteinExistence type="predicted"/>
<accession>A0A6B9ZKL4</accession>
<reference evidence="2 3" key="1">
    <citation type="submission" date="2020-01" db="EMBL/GenBank/DDBJ databases">
        <title>Complete genome sequence of Chitinophaga sp. H33E-04 isolated from quinoa roots.</title>
        <authorList>
            <person name="Weon H.-Y."/>
            <person name="Lee S.A."/>
        </authorList>
    </citation>
    <scope>NUCLEOTIDE SEQUENCE [LARGE SCALE GENOMIC DNA]</scope>
    <source>
        <strain evidence="2 3">H33E-04</strain>
    </source>
</reference>
<name>A0A6B9ZKL4_9BACT</name>
<keyword evidence="3" id="KW-1185">Reference proteome</keyword>
<keyword evidence="1" id="KW-0812">Transmembrane</keyword>
<dbReference type="InterPro" id="IPR025962">
    <property type="entry name" value="SdpI/YhfL"/>
</dbReference>
<dbReference type="Pfam" id="PF13630">
    <property type="entry name" value="SdpI"/>
    <property type="match status" value="1"/>
</dbReference>
<evidence type="ECO:0000256" key="1">
    <source>
        <dbReference type="SAM" id="Phobius"/>
    </source>
</evidence>
<organism evidence="2 3">
    <name type="scientific">Chitinophaga agri</name>
    <dbReference type="NCBI Taxonomy" id="2703787"/>
    <lineage>
        <taxon>Bacteria</taxon>
        <taxon>Pseudomonadati</taxon>
        <taxon>Bacteroidota</taxon>
        <taxon>Chitinophagia</taxon>
        <taxon>Chitinophagales</taxon>
        <taxon>Chitinophagaceae</taxon>
        <taxon>Chitinophaga</taxon>
    </lineage>
</organism>
<sequence length="110" mass="12286">MISLNSLLISPLLPGVVFIIAAFISQRYPPKKINATYGYRTQKSMQNEENWQLANKYSSKLMIKVGVMLALAGLVFSFLVSDMMISGILTAVLTVAAAMMIFFFTERQLK</sequence>
<dbReference type="EMBL" id="CP048113">
    <property type="protein sequence ID" value="QHS61944.1"/>
    <property type="molecule type" value="Genomic_DNA"/>
</dbReference>
<dbReference type="Proteomes" id="UP000476411">
    <property type="component" value="Chromosome"/>
</dbReference>
<keyword evidence="1" id="KW-1133">Transmembrane helix</keyword>
<dbReference type="RefSeq" id="WP_162333601.1">
    <property type="nucleotide sequence ID" value="NZ_CP048113.1"/>
</dbReference>
<dbReference type="AlphaFoldDB" id="A0A6B9ZKL4"/>
<evidence type="ECO:0000313" key="2">
    <source>
        <dbReference type="EMBL" id="QHS61944.1"/>
    </source>
</evidence>
<protein>
    <submittedName>
        <fullName evidence="2">SdpI family protein</fullName>
    </submittedName>
</protein>
<gene>
    <name evidence="2" type="ORF">GWR21_20745</name>
</gene>
<feature type="transmembrane region" description="Helical" evidence="1">
    <location>
        <begin position="85"/>
        <end position="104"/>
    </location>
</feature>
<dbReference type="KEGG" id="chih:GWR21_20745"/>
<evidence type="ECO:0000313" key="3">
    <source>
        <dbReference type="Proteomes" id="UP000476411"/>
    </source>
</evidence>
<feature type="transmembrane region" description="Helical" evidence="1">
    <location>
        <begin position="61"/>
        <end position="79"/>
    </location>
</feature>
<keyword evidence="1" id="KW-0472">Membrane</keyword>